<dbReference type="PANTHER" id="PTHR38788:SF3">
    <property type="entry name" value="CLR5 DOMAIN-CONTAINING PROTEIN"/>
    <property type="match status" value="1"/>
</dbReference>
<sequence>MDVDKTQPRIEPRRDADWEQFKDVLVQLYWEEDKELPEVMEMMAATHNFHATERQYKFRLNDKWKLEKNVNRAKMPVISQIRTRRRETENKETEFSLRGRPIPAEKIDRWEKRYGADHNRDPSPDGGTAGTSTGH</sequence>
<dbReference type="PANTHER" id="PTHR38788">
    <property type="entry name" value="CLR5 DOMAIN-CONTAINING PROTEIN"/>
    <property type="match status" value="1"/>
</dbReference>
<dbReference type="InterPro" id="IPR025676">
    <property type="entry name" value="Clr5_dom"/>
</dbReference>
<accession>A0AAE0ID92</accession>
<comment type="caution">
    <text evidence="3">The sequence shown here is derived from an EMBL/GenBank/DDBJ whole genome shotgun (WGS) entry which is preliminary data.</text>
</comment>
<gene>
    <name evidence="3" type="ORF">B0H66DRAFT_216267</name>
</gene>
<reference evidence="3" key="2">
    <citation type="submission" date="2023-06" db="EMBL/GenBank/DDBJ databases">
        <authorList>
            <consortium name="Lawrence Berkeley National Laboratory"/>
            <person name="Haridas S."/>
            <person name="Hensen N."/>
            <person name="Bonometti L."/>
            <person name="Westerberg I."/>
            <person name="Brannstrom I.O."/>
            <person name="Guillou S."/>
            <person name="Cros-Aarteil S."/>
            <person name="Calhoun S."/>
            <person name="Kuo A."/>
            <person name="Mondo S."/>
            <person name="Pangilinan J."/>
            <person name="Riley R."/>
            <person name="Labutti K."/>
            <person name="Andreopoulos B."/>
            <person name="Lipzen A."/>
            <person name="Chen C."/>
            <person name="Yanf M."/>
            <person name="Daum C."/>
            <person name="Ng V."/>
            <person name="Clum A."/>
            <person name="Steindorff A."/>
            <person name="Ohm R."/>
            <person name="Martin F."/>
            <person name="Silar P."/>
            <person name="Natvig D."/>
            <person name="Lalanne C."/>
            <person name="Gautier V."/>
            <person name="Ament-Velasquez S.L."/>
            <person name="Kruys A."/>
            <person name="Hutchinson M.I."/>
            <person name="Powell A.J."/>
            <person name="Barry K."/>
            <person name="Miller A.N."/>
            <person name="Grigoriev I.V."/>
            <person name="Debuchy R."/>
            <person name="Gladieux P."/>
            <person name="Thoren M.H."/>
            <person name="Johannesson H."/>
        </authorList>
    </citation>
    <scope>NUCLEOTIDE SEQUENCE</scope>
    <source>
        <strain evidence="3">CBS 118394</strain>
    </source>
</reference>
<evidence type="ECO:0000259" key="2">
    <source>
        <dbReference type="Pfam" id="PF14420"/>
    </source>
</evidence>
<proteinExistence type="predicted"/>
<dbReference type="EMBL" id="JAUEDM010000003">
    <property type="protein sequence ID" value="KAK3322874.1"/>
    <property type="molecule type" value="Genomic_DNA"/>
</dbReference>
<dbReference type="Proteomes" id="UP001283341">
    <property type="component" value="Unassembled WGS sequence"/>
</dbReference>
<evidence type="ECO:0000256" key="1">
    <source>
        <dbReference type="SAM" id="MobiDB-lite"/>
    </source>
</evidence>
<evidence type="ECO:0000313" key="3">
    <source>
        <dbReference type="EMBL" id="KAK3322874.1"/>
    </source>
</evidence>
<name>A0AAE0ID92_9PEZI</name>
<feature type="domain" description="Clr5" evidence="2">
    <location>
        <begin position="15"/>
        <end position="68"/>
    </location>
</feature>
<dbReference type="AlphaFoldDB" id="A0AAE0ID92"/>
<dbReference type="Pfam" id="PF14420">
    <property type="entry name" value="Clr5"/>
    <property type="match status" value="1"/>
</dbReference>
<organism evidence="3 4">
    <name type="scientific">Apodospora peruviana</name>
    <dbReference type="NCBI Taxonomy" id="516989"/>
    <lineage>
        <taxon>Eukaryota</taxon>
        <taxon>Fungi</taxon>
        <taxon>Dikarya</taxon>
        <taxon>Ascomycota</taxon>
        <taxon>Pezizomycotina</taxon>
        <taxon>Sordariomycetes</taxon>
        <taxon>Sordariomycetidae</taxon>
        <taxon>Sordariales</taxon>
        <taxon>Lasiosphaeriaceae</taxon>
        <taxon>Apodospora</taxon>
    </lineage>
</organism>
<reference evidence="3" key="1">
    <citation type="journal article" date="2023" name="Mol. Phylogenet. Evol.">
        <title>Genome-scale phylogeny and comparative genomics of the fungal order Sordariales.</title>
        <authorList>
            <person name="Hensen N."/>
            <person name="Bonometti L."/>
            <person name="Westerberg I."/>
            <person name="Brannstrom I.O."/>
            <person name="Guillou S."/>
            <person name="Cros-Aarteil S."/>
            <person name="Calhoun S."/>
            <person name="Haridas S."/>
            <person name="Kuo A."/>
            <person name="Mondo S."/>
            <person name="Pangilinan J."/>
            <person name="Riley R."/>
            <person name="LaButti K."/>
            <person name="Andreopoulos B."/>
            <person name="Lipzen A."/>
            <person name="Chen C."/>
            <person name="Yan M."/>
            <person name="Daum C."/>
            <person name="Ng V."/>
            <person name="Clum A."/>
            <person name="Steindorff A."/>
            <person name="Ohm R.A."/>
            <person name="Martin F."/>
            <person name="Silar P."/>
            <person name="Natvig D.O."/>
            <person name="Lalanne C."/>
            <person name="Gautier V."/>
            <person name="Ament-Velasquez S.L."/>
            <person name="Kruys A."/>
            <person name="Hutchinson M.I."/>
            <person name="Powell A.J."/>
            <person name="Barry K."/>
            <person name="Miller A.N."/>
            <person name="Grigoriev I.V."/>
            <person name="Debuchy R."/>
            <person name="Gladieux P."/>
            <person name="Hiltunen Thoren M."/>
            <person name="Johannesson H."/>
        </authorList>
    </citation>
    <scope>NUCLEOTIDE SEQUENCE</scope>
    <source>
        <strain evidence="3">CBS 118394</strain>
    </source>
</reference>
<feature type="compositionally biased region" description="Basic and acidic residues" evidence="1">
    <location>
        <begin position="86"/>
        <end position="123"/>
    </location>
</feature>
<protein>
    <submittedName>
        <fullName evidence="3">Clr5 domain-containing protein</fullName>
    </submittedName>
</protein>
<feature type="region of interest" description="Disordered" evidence="1">
    <location>
        <begin position="84"/>
        <end position="135"/>
    </location>
</feature>
<keyword evidence="4" id="KW-1185">Reference proteome</keyword>
<evidence type="ECO:0000313" key="4">
    <source>
        <dbReference type="Proteomes" id="UP001283341"/>
    </source>
</evidence>